<dbReference type="Pfam" id="PF05762">
    <property type="entry name" value="VWA_CoxE"/>
    <property type="match status" value="1"/>
</dbReference>
<keyword evidence="2" id="KW-1185">Reference proteome</keyword>
<dbReference type="PIRSF" id="PIRSF010256">
    <property type="entry name" value="CoxE_vWa"/>
    <property type="match status" value="1"/>
</dbReference>
<dbReference type="InterPro" id="IPR011195">
    <property type="entry name" value="UCP010256"/>
</dbReference>
<dbReference type="RefSeq" id="WP_163739910.1">
    <property type="nucleotide sequence ID" value="NZ_AP022610.1"/>
</dbReference>
<dbReference type="EMBL" id="AP022610">
    <property type="protein sequence ID" value="BBZ29399.1"/>
    <property type="molecule type" value="Genomic_DNA"/>
</dbReference>
<proteinExistence type="predicted"/>
<protein>
    <submittedName>
        <fullName evidence="1">VWA domain-containing protein</fullName>
    </submittedName>
</protein>
<reference evidence="1 2" key="1">
    <citation type="journal article" date="2019" name="Emerg. Microbes Infect.">
        <title>Comprehensive subspecies identification of 175 nontuberculous mycobacteria species based on 7547 genomic profiles.</title>
        <authorList>
            <person name="Matsumoto Y."/>
            <person name="Kinjo T."/>
            <person name="Motooka D."/>
            <person name="Nabeya D."/>
            <person name="Jung N."/>
            <person name="Uechi K."/>
            <person name="Horii T."/>
            <person name="Iida T."/>
            <person name="Fujita J."/>
            <person name="Nakamura S."/>
        </authorList>
    </citation>
    <scope>NUCLEOTIDE SEQUENCE [LARGE SCALE GENOMIC DNA]</scope>
    <source>
        <strain evidence="1 2">JCM 13574</strain>
    </source>
</reference>
<dbReference type="AlphaFoldDB" id="A0A7I7XJL8"/>
<name>A0A7I7XJL8_9MYCO</name>
<evidence type="ECO:0000313" key="1">
    <source>
        <dbReference type="EMBL" id="BBZ29399.1"/>
    </source>
</evidence>
<evidence type="ECO:0000313" key="2">
    <source>
        <dbReference type="Proteomes" id="UP000466517"/>
    </source>
</evidence>
<gene>
    <name evidence="1" type="ORF">MMAD_36940</name>
</gene>
<dbReference type="Proteomes" id="UP000466517">
    <property type="component" value="Chromosome"/>
</dbReference>
<dbReference type="KEGG" id="mmag:MMAD_36940"/>
<organism evidence="1 2">
    <name type="scientific">Mycolicibacterium madagascariense</name>
    <dbReference type="NCBI Taxonomy" id="212765"/>
    <lineage>
        <taxon>Bacteria</taxon>
        <taxon>Bacillati</taxon>
        <taxon>Actinomycetota</taxon>
        <taxon>Actinomycetes</taxon>
        <taxon>Mycobacteriales</taxon>
        <taxon>Mycobacteriaceae</taxon>
        <taxon>Mycolicibacterium</taxon>
    </lineage>
</organism>
<dbReference type="InterPro" id="IPR008912">
    <property type="entry name" value="Uncharacterised_CoxE"/>
</dbReference>
<dbReference type="PANTHER" id="PTHR39338">
    <property type="entry name" value="BLL5662 PROTEIN-RELATED"/>
    <property type="match status" value="1"/>
</dbReference>
<sequence>MPARRTSAPQPLAPHGIPGHLVEFVEALRGVGIAVGPSETVDAGRVLTVLGLGDREVLREGLACAVLRRADHRDTYDAMFDLWFPAALGARTVVSDDDDPDAAQDRLPSQDVEGLRDALVQLLSNNEDMARLDDRLAAMIAQIVEAYGRYDSSRGPSYSSYQALKAMALDELEGRLLAGLLAPYGEEPTPTQEQIAKAIAGKRIAQLRQLVEAETKRRTAERLGRQHVQTYSIPQLAENVEFLRASGEQLRQMRRVVAPLARTLATRLAARRRRSRAGEIDLRKTLRKSMSTGGVPIDVVLKKPHPARPELVVLCDVSGSVAGFSHFTLLLVHALRQQFSRVRVFAFIDTTDEVTEMFGADADLAVAVQRITREAAVYTRDGHSDYGHAFVSFLDKYPTALSPRSSLLVLGDARNNYRNPEVGLLTHMVDASRHAHWLNPEPKHLWGSGDSAVPRYTDVIPMHECRSAKQLAAVIDQLLPV</sequence>
<dbReference type="PANTHER" id="PTHR39338:SF5">
    <property type="entry name" value="BLR6139 PROTEIN"/>
    <property type="match status" value="1"/>
</dbReference>
<accession>A0A7I7XJL8</accession>